<accession>A0A165JX23</accession>
<dbReference type="SUPFAM" id="SSF53335">
    <property type="entry name" value="S-adenosyl-L-methionine-dependent methyltransferases"/>
    <property type="match status" value="1"/>
</dbReference>
<dbReference type="Gene3D" id="3.40.50.150">
    <property type="entry name" value="Vaccinia Virus protein VP39"/>
    <property type="match status" value="1"/>
</dbReference>
<keyword evidence="2 5" id="KW-0489">Methyltransferase</keyword>
<dbReference type="PANTHER" id="PTHR32183">
    <property type="match status" value="1"/>
</dbReference>
<reference evidence="5 6" key="1">
    <citation type="journal article" date="2016" name="Mol. Biol. Evol.">
        <title>Comparative Genomics of Early-Diverging Mushroom-Forming Fungi Provides Insights into the Origins of Lignocellulose Decay Capabilities.</title>
        <authorList>
            <person name="Nagy L.G."/>
            <person name="Riley R."/>
            <person name="Tritt A."/>
            <person name="Adam C."/>
            <person name="Daum C."/>
            <person name="Floudas D."/>
            <person name="Sun H."/>
            <person name="Yadav J.S."/>
            <person name="Pangilinan J."/>
            <person name="Larsson K.H."/>
            <person name="Matsuura K."/>
            <person name="Barry K."/>
            <person name="Labutti K."/>
            <person name="Kuo R."/>
            <person name="Ohm R.A."/>
            <person name="Bhattacharya S.S."/>
            <person name="Shirouzu T."/>
            <person name="Yoshinaga Y."/>
            <person name="Martin F.M."/>
            <person name="Grigoriev I.V."/>
            <person name="Hibbett D.S."/>
        </authorList>
    </citation>
    <scope>NUCLEOTIDE SEQUENCE [LARGE SCALE GENOMIC DNA]</scope>
    <source>
        <strain evidence="5 6">HHB12733</strain>
    </source>
</reference>
<dbReference type="CDD" id="cd02440">
    <property type="entry name" value="AdoMet_MTases"/>
    <property type="match status" value="1"/>
</dbReference>
<gene>
    <name evidence="5" type="ORF">CALCODRAFT_426266</name>
</gene>
<keyword evidence="6" id="KW-1185">Reference proteome</keyword>
<sequence>TPWEGHDRTADGVRPLLKEVIDRGEFPVPKSGRAIVPGCGRGFDTVYLGRLGLEAWGIDVSQTAVDAAEAFLQAQPSPPPGVLFKAADFFKFPVPAGGFALAYDYTFFCAIPPALRADWGARMAELVPPGGYLVAVVWPIDGARPGGPPYSVDVDAYEEVLGVAEGKWSKVVDRASELSTSDMHKGRERVVVWKREGGAHM</sequence>
<evidence type="ECO:0000256" key="1">
    <source>
        <dbReference type="ARBA" id="ARBA00022553"/>
    </source>
</evidence>
<dbReference type="PROSITE" id="PS51585">
    <property type="entry name" value="SAM_MT_TPMT"/>
    <property type="match status" value="1"/>
</dbReference>
<dbReference type="OrthoDB" id="276151at2759"/>
<proteinExistence type="predicted"/>
<dbReference type="GO" id="GO:0008757">
    <property type="term" value="F:S-adenosylmethionine-dependent methyltransferase activity"/>
    <property type="evidence" value="ECO:0007669"/>
    <property type="project" value="InterPro"/>
</dbReference>
<dbReference type="InterPro" id="IPR029063">
    <property type="entry name" value="SAM-dependent_MTases_sf"/>
</dbReference>
<organism evidence="5 6">
    <name type="scientific">Calocera cornea HHB12733</name>
    <dbReference type="NCBI Taxonomy" id="1353952"/>
    <lineage>
        <taxon>Eukaryota</taxon>
        <taxon>Fungi</taxon>
        <taxon>Dikarya</taxon>
        <taxon>Basidiomycota</taxon>
        <taxon>Agaricomycotina</taxon>
        <taxon>Dacrymycetes</taxon>
        <taxon>Dacrymycetales</taxon>
        <taxon>Dacrymycetaceae</taxon>
        <taxon>Calocera</taxon>
    </lineage>
</organism>
<evidence type="ECO:0000256" key="3">
    <source>
        <dbReference type="ARBA" id="ARBA00022679"/>
    </source>
</evidence>
<keyword evidence="3 5" id="KW-0808">Transferase</keyword>
<dbReference type="Pfam" id="PF05724">
    <property type="entry name" value="TPMT"/>
    <property type="match status" value="1"/>
</dbReference>
<protein>
    <submittedName>
        <fullName evidence="5">S-adenosyl-L-methionine-dependent methyltransferase</fullName>
    </submittedName>
</protein>
<evidence type="ECO:0000256" key="4">
    <source>
        <dbReference type="ARBA" id="ARBA00022691"/>
    </source>
</evidence>
<dbReference type="InParanoid" id="A0A165JX23"/>
<feature type="non-terminal residue" evidence="5">
    <location>
        <position position="1"/>
    </location>
</feature>
<name>A0A165JX23_9BASI</name>
<dbReference type="STRING" id="1353952.A0A165JX23"/>
<dbReference type="Proteomes" id="UP000076842">
    <property type="component" value="Unassembled WGS sequence"/>
</dbReference>
<dbReference type="AlphaFoldDB" id="A0A165JX23"/>
<evidence type="ECO:0000313" key="5">
    <source>
        <dbReference type="EMBL" id="KZT62383.1"/>
    </source>
</evidence>
<keyword evidence="1" id="KW-0597">Phosphoprotein</keyword>
<keyword evidence="4" id="KW-0949">S-adenosyl-L-methionine</keyword>
<evidence type="ECO:0000313" key="6">
    <source>
        <dbReference type="Proteomes" id="UP000076842"/>
    </source>
</evidence>
<dbReference type="EMBL" id="KV423917">
    <property type="protein sequence ID" value="KZT62383.1"/>
    <property type="molecule type" value="Genomic_DNA"/>
</dbReference>
<evidence type="ECO:0000256" key="2">
    <source>
        <dbReference type="ARBA" id="ARBA00022603"/>
    </source>
</evidence>
<dbReference type="PANTHER" id="PTHR32183:SF11">
    <property type="entry name" value="THIOL METHYLTRANSFERASE 2-RELATED"/>
    <property type="match status" value="1"/>
</dbReference>
<dbReference type="GO" id="GO:0032259">
    <property type="term" value="P:methylation"/>
    <property type="evidence" value="ECO:0007669"/>
    <property type="project" value="UniProtKB-KW"/>
</dbReference>
<dbReference type="InterPro" id="IPR008854">
    <property type="entry name" value="TPMT"/>
</dbReference>